<keyword evidence="2 5" id="KW-0812">Transmembrane</keyword>
<evidence type="ECO:0000256" key="3">
    <source>
        <dbReference type="ARBA" id="ARBA00022989"/>
    </source>
</evidence>
<feature type="transmembrane region" description="Helical" evidence="5">
    <location>
        <begin position="73"/>
        <end position="92"/>
    </location>
</feature>
<protein>
    <submittedName>
        <fullName evidence="6">DoxX family protein</fullName>
    </submittedName>
</protein>
<sequence>MKNKILLVVTILFGLMMLNSGASKFTNHMPAIEMPEAANELIQAMIASGWLFALVGIVEIVGGILFALPKYRALGAIIIFPITVGIFLFNIFLAPANAVMGIILLIINVWVLWENRNKYSPMWSSTKI</sequence>
<reference evidence="6" key="1">
    <citation type="submission" date="2021-01" db="EMBL/GenBank/DDBJ databases">
        <authorList>
            <person name="Zhong Y.L."/>
        </authorList>
    </citation>
    <scope>NUCLEOTIDE SEQUENCE</scope>
    <source>
        <strain evidence="6">KCTC 23302</strain>
    </source>
</reference>
<comment type="subcellular location">
    <subcellularLocation>
        <location evidence="1">Membrane</location>
        <topology evidence="1">Multi-pass membrane protein</topology>
    </subcellularLocation>
</comment>
<keyword evidence="7" id="KW-1185">Reference proteome</keyword>
<gene>
    <name evidence="6" type="ORF">JJQ60_14595</name>
</gene>
<evidence type="ECO:0000256" key="5">
    <source>
        <dbReference type="SAM" id="Phobius"/>
    </source>
</evidence>
<evidence type="ECO:0000256" key="1">
    <source>
        <dbReference type="ARBA" id="ARBA00004141"/>
    </source>
</evidence>
<feature type="transmembrane region" description="Helical" evidence="5">
    <location>
        <begin position="46"/>
        <end position="66"/>
    </location>
</feature>
<evidence type="ECO:0000256" key="2">
    <source>
        <dbReference type="ARBA" id="ARBA00022692"/>
    </source>
</evidence>
<dbReference type="GO" id="GO:0016020">
    <property type="term" value="C:membrane"/>
    <property type="evidence" value="ECO:0007669"/>
    <property type="project" value="UniProtKB-SubCell"/>
</dbReference>
<accession>A0A936ZUW0</accession>
<dbReference type="InterPro" id="IPR032808">
    <property type="entry name" value="DoxX"/>
</dbReference>
<name>A0A936ZUW0_9FLAO</name>
<organism evidence="6 7">
    <name type="scientific">Aquimarina mytili</name>
    <dbReference type="NCBI Taxonomy" id="874423"/>
    <lineage>
        <taxon>Bacteria</taxon>
        <taxon>Pseudomonadati</taxon>
        <taxon>Bacteroidota</taxon>
        <taxon>Flavobacteriia</taxon>
        <taxon>Flavobacteriales</taxon>
        <taxon>Flavobacteriaceae</taxon>
        <taxon>Aquimarina</taxon>
    </lineage>
</organism>
<evidence type="ECO:0000313" key="6">
    <source>
        <dbReference type="EMBL" id="MBL0684757.1"/>
    </source>
</evidence>
<dbReference type="EMBL" id="JAERQJ010000006">
    <property type="protein sequence ID" value="MBL0684757.1"/>
    <property type="molecule type" value="Genomic_DNA"/>
</dbReference>
<dbReference type="Pfam" id="PF07681">
    <property type="entry name" value="DoxX"/>
    <property type="match status" value="1"/>
</dbReference>
<dbReference type="AlphaFoldDB" id="A0A936ZUW0"/>
<keyword evidence="3 5" id="KW-1133">Transmembrane helix</keyword>
<evidence type="ECO:0000256" key="4">
    <source>
        <dbReference type="ARBA" id="ARBA00023136"/>
    </source>
</evidence>
<proteinExistence type="predicted"/>
<dbReference type="Proteomes" id="UP000651057">
    <property type="component" value="Unassembled WGS sequence"/>
</dbReference>
<dbReference type="RefSeq" id="WP_201921646.1">
    <property type="nucleotide sequence ID" value="NZ_BAABAX010000014.1"/>
</dbReference>
<keyword evidence="4 5" id="KW-0472">Membrane</keyword>
<feature type="transmembrane region" description="Helical" evidence="5">
    <location>
        <begin position="98"/>
        <end position="113"/>
    </location>
</feature>
<evidence type="ECO:0000313" key="7">
    <source>
        <dbReference type="Proteomes" id="UP000651057"/>
    </source>
</evidence>
<comment type="caution">
    <text evidence="6">The sequence shown here is derived from an EMBL/GenBank/DDBJ whole genome shotgun (WGS) entry which is preliminary data.</text>
</comment>